<evidence type="ECO:0000313" key="3">
    <source>
        <dbReference type="EMBL" id="PLC48615.1"/>
    </source>
</evidence>
<evidence type="ECO:0000313" key="4">
    <source>
        <dbReference type="Proteomes" id="UP000234190"/>
    </source>
</evidence>
<keyword evidence="4" id="KW-1185">Reference proteome</keyword>
<dbReference type="Gene3D" id="2.40.50.320">
    <property type="entry name" value="Copper binding periplasmic protein CusF"/>
    <property type="match status" value="1"/>
</dbReference>
<name>A0A2N4U0R4_9BURK</name>
<feature type="region of interest" description="Disordered" evidence="1">
    <location>
        <begin position="25"/>
        <end position="44"/>
    </location>
</feature>
<organism evidence="3 4">
    <name type="scientific">Pollutimonas subterranea</name>
    <dbReference type="NCBI Taxonomy" id="2045210"/>
    <lineage>
        <taxon>Bacteria</taxon>
        <taxon>Pseudomonadati</taxon>
        <taxon>Pseudomonadota</taxon>
        <taxon>Betaproteobacteria</taxon>
        <taxon>Burkholderiales</taxon>
        <taxon>Alcaligenaceae</taxon>
        <taxon>Pollutimonas</taxon>
    </lineage>
</organism>
<evidence type="ECO:0000256" key="2">
    <source>
        <dbReference type="SAM" id="SignalP"/>
    </source>
</evidence>
<sequence length="118" mass="12524">MKKLISFSLGASLALGMSLTAFAADGNTNGPTGSTSAASSEVRADTALSDGVVRKVDRPSGMITIEHGALENVGMPPMTMAYKAKDETVLQQAKEGEKVKFRLENLNGTYTIMTLKKR</sequence>
<keyword evidence="2" id="KW-0732">Signal</keyword>
<dbReference type="InterPro" id="IPR042230">
    <property type="entry name" value="CusF_sf"/>
</dbReference>
<feature type="signal peptide" evidence="2">
    <location>
        <begin position="1"/>
        <end position="23"/>
    </location>
</feature>
<dbReference type="OrthoDB" id="9180744at2"/>
<dbReference type="InterPro" id="IPR021647">
    <property type="entry name" value="CusF_Ec"/>
</dbReference>
<reference evidence="3 4" key="1">
    <citation type="submission" date="2017-10" db="EMBL/GenBank/DDBJ databases">
        <title>Two draft genome sequences of Pusillimonas sp. strains isolated from a nitrate- and radionuclide-contaminated groundwater in Russia.</title>
        <authorList>
            <person name="Grouzdev D.S."/>
            <person name="Tourova T.P."/>
            <person name="Goeva M.A."/>
            <person name="Babich T.L."/>
            <person name="Sokolova D.S."/>
            <person name="Abdullin R."/>
            <person name="Poltaraus A.B."/>
            <person name="Toshchakov S.V."/>
            <person name="Nazina T.N."/>
        </authorList>
    </citation>
    <scope>NUCLEOTIDE SEQUENCE [LARGE SCALE GENOMIC DNA]</scope>
    <source>
        <strain evidence="3 4">JR1/69-3-13</strain>
    </source>
</reference>
<comment type="caution">
    <text evidence="3">The sequence shown here is derived from an EMBL/GenBank/DDBJ whole genome shotgun (WGS) entry which is preliminary data.</text>
</comment>
<evidence type="ECO:0000256" key="1">
    <source>
        <dbReference type="SAM" id="MobiDB-lite"/>
    </source>
</evidence>
<dbReference type="Proteomes" id="UP000234190">
    <property type="component" value="Unassembled WGS sequence"/>
</dbReference>
<accession>A0A2N4U0R4</accession>
<protein>
    <submittedName>
        <fullName evidence="3">RND transporter MFP subunit</fullName>
    </submittedName>
</protein>
<dbReference type="Pfam" id="PF11604">
    <property type="entry name" value="CusF_Ec"/>
    <property type="match status" value="1"/>
</dbReference>
<dbReference type="EMBL" id="PDNW01000018">
    <property type="protein sequence ID" value="PLC48615.1"/>
    <property type="molecule type" value="Genomic_DNA"/>
</dbReference>
<feature type="chain" id="PRO_5014665621" evidence="2">
    <location>
        <begin position="24"/>
        <end position="118"/>
    </location>
</feature>
<dbReference type="RefSeq" id="WP_102075251.1">
    <property type="nucleotide sequence ID" value="NZ_PDNW01000018.1"/>
</dbReference>
<proteinExistence type="predicted"/>
<dbReference type="AlphaFoldDB" id="A0A2N4U0R4"/>
<gene>
    <name evidence="3" type="ORF">CR159_17495</name>
</gene>
<feature type="compositionally biased region" description="Polar residues" evidence="1">
    <location>
        <begin position="26"/>
        <end position="39"/>
    </location>
</feature>